<organism evidence="1">
    <name type="scientific">Burkholderia pseudomallei 1710a</name>
    <dbReference type="NCBI Taxonomy" id="320371"/>
    <lineage>
        <taxon>Bacteria</taxon>
        <taxon>Pseudomonadati</taxon>
        <taxon>Pseudomonadota</taxon>
        <taxon>Betaproteobacteria</taxon>
        <taxon>Burkholderiales</taxon>
        <taxon>Burkholderiaceae</taxon>
        <taxon>Burkholderia</taxon>
        <taxon>pseudomallei group</taxon>
    </lineage>
</organism>
<sequence>MSGGVRRAPRGIRRARPASFSGALLRRPLQRAYPVSV</sequence>
<reference evidence="1" key="1">
    <citation type="submission" date="2009-05" db="EMBL/GenBank/DDBJ databases">
        <authorList>
            <person name="Harkins D.M."/>
            <person name="DeShazer D."/>
            <person name="Woods D.E."/>
            <person name="Brinkac L.M."/>
            <person name="Brown K.A."/>
            <person name="Hung G.C."/>
            <person name="Tuanyok A."/>
            <person name="Zhang B."/>
            <person name="Nierman W.C."/>
        </authorList>
    </citation>
    <scope>NUCLEOTIDE SEQUENCE [LARGE SCALE GENOMIC DNA]</scope>
    <source>
        <strain evidence="1">1710a</strain>
    </source>
</reference>
<evidence type="ECO:0000313" key="1">
    <source>
        <dbReference type="EMBL" id="EET03203.1"/>
    </source>
</evidence>
<protein>
    <submittedName>
        <fullName evidence="1">Uncharacterized protein</fullName>
    </submittedName>
</protein>
<accession>A0A0E1VQT7</accession>
<proteinExistence type="predicted"/>
<dbReference type="EMBL" id="CM000833">
    <property type="protein sequence ID" value="EET03203.1"/>
    <property type="molecule type" value="Genomic_DNA"/>
</dbReference>
<gene>
    <name evidence="1" type="ORF">BURPS1710A_A1814</name>
</gene>
<dbReference type="AlphaFoldDB" id="A0A0E1VQT7"/>
<dbReference type="HOGENOM" id="CLU_3341392_0_0_4"/>
<dbReference type="Proteomes" id="UP000001812">
    <property type="component" value="Chromosome II"/>
</dbReference>
<name>A0A0E1VQT7_BURPE</name>